<organism evidence="4">
    <name type="scientific">Hydra vulgaris</name>
    <name type="common">Hydra</name>
    <name type="synonym">Hydra attenuata</name>
    <dbReference type="NCBI Taxonomy" id="6087"/>
    <lineage>
        <taxon>Eukaryota</taxon>
        <taxon>Metazoa</taxon>
        <taxon>Cnidaria</taxon>
        <taxon>Hydrozoa</taxon>
        <taxon>Hydroidolina</taxon>
        <taxon>Anthoathecata</taxon>
        <taxon>Aplanulata</taxon>
        <taxon>Hydridae</taxon>
        <taxon>Hydra</taxon>
    </lineage>
</organism>
<evidence type="ECO:0000256" key="3">
    <source>
        <dbReference type="SAM" id="MobiDB-lite"/>
    </source>
</evidence>
<dbReference type="AlphaFoldDB" id="T2M4B3"/>
<feature type="region of interest" description="Disordered" evidence="3">
    <location>
        <begin position="1"/>
        <end position="33"/>
    </location>
</feature>
<dbReference type="EMBL" id="HAAD01000866">
    <property type="protein sequence ID" value="CDG67098.1"/>
    <property type="molecule type" value="mRNA"/>
</dbReference>
<evidence type="ECO:0000256" key="1">
    <source>
        <dbReference type="ARBA" id="ARBA00006903"/>
    </source>
</evidence>
<accession>T2M4B3</accession>
<dbReference type="InterPro" id="IPR007998">
    <property type="entry name" value="DUF719"/>
</dbReference>
<feature type="compositionally biased region" description="Basic and acidic residues" evidence="3">
    <location>
        <begin position="24"/>
        <end position="33"/>
    </location>
</feature>
<dbReference type="OMA" id="NTFFAEM"/>
<comment type="similarity">
    <text evidence="1">Belongs to the FAM114 family.</text>
</comment>
<proteinExistence type="evidence at transcript level"/>
<sequence>MDGSESEEEFLSADEGDDEEDSMEEHSVVKHALNEEPKNDLLCTFSDHVTVNTNNSLQPESSLNLEEQSSNANCPTLLETEQTIDLCEENETKIVIENKDLEKRDADCNKIIVEKLLLENTCMDSNLNSFNTYNKTLLLSKEDNVSNEQKSINANLEELSLKSKNQEVFSEFIAANIVNVANTDTSKEIEKGSADNLEQIKEQVCQEKINESVDIFEYNYVSKQPSDAIKSNVGCIESTKKESTSEIQISLSDYLEQVNEELHEEKASEQLHEEKFSDSIDVFESSANKQSSDVIKSNDICNKSESSKIELASKHESSEDWAWDSWAEDIIQQATNKVSVLVESLEDKLGIPDPVEMAKFIKEESESNFTLDNLNSVKENANCISEKPLETNAPSSGFSSWLSSLYPITSIVQATGQDLVSGSIGALEFIGKKTVDILSDGDPGLRSVRQKFEKKTLSMVLNDAKLKHELNNQEQNQLTKENNVTFDNMFERYQGSAHLDALVMLSNECEKKLQRILTMQSDEVKKESLKLLISIKEKFQLENVDKCTNEMDFKKDIISLSKKLNLKITFSKLLNTWQKLKDKKEVIDAHKSVEEVISVLAELLSRFVEYFRKIADLLILTDVKAKASSEERAATLKQLAEMFTNEILGFANTYAEEIAANKNGSSALLSDIYLEASNCATLLQSSYNLMLPILQCSAVK</sequence>
<name>T2M4B3_HYDVU</name>
<reference evidence="4" key="1">
    <citation type="journal article" date="2013" name="Genome Biol. Evol.">
        <title>Punctuated emergences of genetic and phenotypic innovations in eumetazoan, bilaterian, euteleostome, and hominidae ancestors.</title>
        <authorList>
            <person name="Wenger Y."/>
            <person name="Galliot B."/>
        </authorList>
    </citation>
    <scope>NUCLEOTIDE SEQUENCE</scope>
    <source>
        <tissue evidence="4">Whole animals</tissue>
    </source>
</reference>
<dbReference type="OrthoDB" id="5597648at2759"/>
<dbReference type="PANTHER" id="PTHR12842">
    <property type="entry name" value="FI01459P"/>
    <property type="match status" value="1"/>
</dbReference>
<evidence type="ECO:0000313" key="4">
    <source>
        <dbReference type="EMBL" id="CDG67098.1"/>
    </source>
</evidence>
<gene>
    <name evidence="4" type="primary">FAM114A2</name>
</gene>
<dbReference type="KEGG" id="hmg:100202813"/>
<dbReference type="PANTHER" id="PTHR12842:SF6">
    <property type="entry name" value="FI01459P"/>
    <property type="match status" value="1"/>
</dbReference>
<feature type="compositionally biased region" description="Acidic residues" evidence="3">
    <location>
        <begin position="1"/>
        <end position="23"/>
    </location>
</feature>
<protein>
    <submittedName>
        <fullName evidence="4">Protein FAM114A2</fullName>
    </submittedName>
</protein>
<keyword evidence="2" id="KW-0597">Phosphoprotein</keyword>
<evidence type="ECO:0000256" key="2">
    <source>
        <dbReference type="ARBA" id="ARBA00022553"/>
    </source>
</evidence>
<dbReference type="Pfam" id="PF05334">
    <property type="entry name" value="DUF719"/>
    <property type="match status" value="1"/>
</dbReference>